<comment type="caution">
    <text evidence="2">The sequence shown here is derived from an EMBL/GenBank/DDBJ whole genome shotgun (WGS) entry which is preliminary data.</text>
</comment>
<gene>
    <name evidence="2" type="ORF">PCOR1329_LOCUS56513</name>
</gene>
<keyword evidence="3" id="KW-1185">Reference proteome</keyword>
<proteinExistence type="predicted"/>
<dbReference type="Proteomes" id="UP001189429">
    <property type="component" value="Unassembled WGS sequence"/>
</dbReference>
<feature type="compositionally biased region" description="Basic and acidic residues" evidence="1">
    <location>
        <begin position="95"/>
        <end position="110"/>
    </location>
</feature>
<sequence length="160" mass="18017">MPRMQDLMTYIIAIQADVTNLNIDMNDPGHLEELQAVAARIFSNNIDAWVQMQVREFAIRQPVPYSKVLMRSDPSKFIEAMGNFVHIACDTSRVQGKDRQERHRDQDRNAGHPPGSVANVANICMDDATTTSDTEQVGAPTPLATRQDRAGDSLRHPRYR</sequence>
<reference evidence="2" key="1">
    <citation type="submission" date="2023-10" db="EMBL/GenBank/DDBJ databases">
        <authorList>
            <person name="Chen Y."/>
            <person name="Shah S."/>
            <person name="Dougan E. K."/>
            <person name="Thang M."/>
            <person name="Chan C."/>
        </authorList>
    </citation>
    <scope>NUCLEOTIDE SEQUENCE [LARGE SCALE GENOMIC DNA]</scope>
</reference>
<feature type="region of interest" description="Disordered" evidence="1">
    <location>
        <begin position="131"/>
        <end position="160"/>
    </location>
</feature>
<feature type="compositionally biased region" description="Basic and acidic residues" evidence="1">
    <location>
        <begin position="146"/>
        <end position="160"/>
    </location>
</feature>
<evidence type="ECO:0000256" key="1">
    <source>
        <dbReference type="SAM" id="MobiDB-lite"/>
    </source>
</evidence>
<protein>
    <submittedName>
        <fullName evidence="2">Uncharacterized protein</fullName>
    </submittedName>
</protein>
<dbReference type="EMBL" id="CAUYUJ010016954">
    <property type="protein sequence ID" value="CAK0870387.1"/>
    <property type="molecule type" value="Genomic_DNA"/>
</dbReference>
<feature type="region of interest" description="Disordered" evidence="1">
    <location>
        <begin position="92"/>
        <end position="119"/>
    </location>
</feature>
<accession>A0ABN9VCB2</accession>
<feature type="non-terminal residue" evidence="2">
    <location>
        <position position="160"/>
    </location>
</feature>
<organism evidence="2 3">
    <name type="scientific">Prorocentrum cordatum</name>
    <dbReference type="NCBI Taxonomy" id="2364126"/>
    <lineage>
        <taxon>Eukaryota</taxon>
        <taxon>Sar</taxon>
        <taxon>Alveolata</taxon>
        <taxon>Dinophyceae</taxon>
        <taxon>Prorocentrales</taxon>
        <taxon>Prorocentraceae</taxon>
        <taxon>Prorocentrum</taxon>
    </lineage>
</organism>
<evidence type="ECO:0000313" key="2">
    <source>
        <dbReference type="EMBL" id="CAK0870387.1"/>
    </source>
</evidence>
<evidence type="ECO:0000313" key="3">
    <source>
        <dbReference type="Proteomes" id="UP001189429"/>
    </source>
</evidence>
<name>A0ABN9VCB2_9DINO</name>